<dbReference type="InterPro" id="IPR058163">
    <property type="entry name" value="LysR-type_TF_proteobact-type"/>
</dbReference>
<accession>A0ABR4V1M0</accession>
<dbReference type="PANTHER" id="PTHR30537">
    <property type="entry name" value="HTH-TYPE TRANSCRIPTIONAL REGULATOR"/>
    <property type="match status" value="1"/>
</dbReference>
<name>A0ABR4V1M0_9GAMM</name>
<keyword evidence="3" id="KW-0238">DNA-binding</keyword>
<dbReference type="CDD" id="cd08474">
    <property type="entry name" value="PBP2_CrgA_like_5"/>
    <property type="match status" value="1"/>
</dbReference>
<dbReference type="RefSeq" id="WP_039302417.1">
    <property type="nucleotide sequence ID" value="NZ_JQHL01000002.1"/>
</dbReference>
<protein>
    <submittedName>
        <fullName evidence="6">LysR family transcriptional regulator</fullName>
    </submittedName>
</protein>
<dbReference type="SUPFAM" id="SSF53850">
    <property type="entry name" value="Periplasmic binding protein-like II"/>
    <property type="match status" value="1"/>
</dbReference>
<evidence type="ECO:0000313" key="6">
    <source>
        <dbReference type="EMBL" id="KFX21135.1"/>
    </source>
</evidence>
<evidence type="ECO:0000256" key="1">
    <source>
        <dbReference type="ARBA" id="ARBA00009437"/>
    </source>
</evidence>
<dbReference type="Gene3D" id="1.10.10.10">
    <property type="entry name" value="Winged helix-like DNA-binding domain superfamily/Winged helix DNA-binding domain"/>
    <property type="match status" value="1"/>
</dbReference>
<dbReference type="InterPro" id="IPR036388">
    <property type="entry name" value="WH-like_DNA-bd_sf"/>
</dbReference>
<dbReference type="Pfam" id="PF03466">
    <property type="entry name" value="LysR_substrate"/>
    <property type="match status" value="1"/>
</dbReference>
<evidence type="ECO:0000259" key="5">
    <source>
        <dbReference type="PROSITE" id="PS50931"/>
    </source>
</evidence>
<dbReference type="EMBL" id="JQHL01000002">
    <property type="protein sequence ID" value="KFX21135.1"/>
    <property type="molecule type" value="Genomic_DNA"/>
</dbReference>
<dbReference type="InterPro" id="IPR000847">
    <property type="entry name" value="LysR_HTH_N"/>
</dbReference>
<comment type="similarity">
    <text evidence="1">Belongs to the LysR transcriptional regulatory family.</text>
</comment>
<dbReference type="InterPro" id="IPR005119">
    <property type="entry name" value="LysR_subst-bd"/>
</dbReference>
<sequence length="310" mass="34605">MRRDDLSDLAVFLAVAEEHSFTRAAARLQTSQSSLSNTIRRLEARLGLRLLNRTTRSVAPTQAGEQLLNTLRPAFADIDARLTKLSELREKPAGTIRITTSLHAAQKVLWPAIARLLPDYPDLKIECSIDAALTDIVTDRFDAGIRLGEEVDKDMIALRISPDLRMVVVGAPAYFKSHPVPETPHDLTGHDCINVRLPTSGGLYTWEFAEDARQLNVRVDGSLVFNDMSMVIKACYEGFGLACVIEDQVKELVADGTLIQVLDDWCPFFPGYHLYYPSRRQPSPAFTLLVEALRYTPQKPASRKRGKVVM</sequence>
<dbReference type="SUPFAM" id="SSF46785">
    <property type="entry name" value="Winged helix' DNA-binding domain"/>
    <property type="match status" value="1"/>
</dbReference>
<keyword evidence="4" id="KW-0804">Transcription</keyword>
<dbReference type="PANTHER" id="PTHR30537:SF1">
    <property type="entry name" value="HTH-TYPE TRANSCRIPTIONAL REGULATOR PGRR"/>
    <property type="match status" value="1"/>
</dbReference>
<comment type="caution">
    <text evidence="6">The sequence shown here is derived from an EMBL/GenBank/DDBJ whole genome shotgun (WGS) entry which is preliminary data.</text>
</comment>
<evidence type="ECO:0000256" key="4">
    <source>
        <dbReference type="ARBA" id="ARBA00023163"/>
    </source>
</evidence>
<evidence type="ECO:0000256" key="2">
    <source>
        <dbReference type="ARBA" id="ARBA00023015"/>
    </source>
</evidence>
<gene>
    <name evidence="6" type="ORF">JV35_08065</name>
</gene>
<evidence type="ECO:0000313" key="7">
    <source>
        <dbReference type="Proteomes" id="UP000032869"/>
    </source>
</evidence>
<evidence type="ECO:0000256" key="3">
    <source>
        <dbReference type="ARBA" id="ARBA00023125"/>
    </source>
</evidence>
<keyword evidence="7" id="KW-1185">Reference proteome</keyword>
<organism evidence="6 7">
    <name type="scientific">Pectobacterium betavasculorum</name>
    <dbReference type="NCBI Taxonomy" id="55207"/>
    <lineage>
        <taxon>Bacteria</taxon>
        <taxon>Pseudomonadati</taxon>
        <taxon>Pseudomonadota</taxon>
        <taxon>Gammaproteobacteria</taxon>
        <taxon>Enterobacterales</taxon>
        <taxon>Pectobacteriaceae</taxon>
        <taxon>Pectobacterium</taxon>
    </lineage>
</organism>
<dbReference type="Gene3D" id="3.40.190.290">
    <property type="match status" value="1"/>
</dbReference>
<keyword evidence="2" id="KW-0805">Transcription regulation</keyword>
<dbReference type="Proteomes" id="UP000032869">
    <property type="component" value="Unassembled WGS sequence"/>
</dbReference>
<dbReference type="PRINTS" id="PR00039">
    <property type="entry name" value="HTHLYSR"/>
</dbReference>
<feature type="domain" description="HTH lysR-type" evidence="5">
    <location>
        <begin position="4"/>
        <end position="61"/>
    </location>
</feature>
<dbReference type="PROSITE" id="PS50931">
    <property type="entry name" value="HTH_LYSR"/>
    <property type="match status" value="1"/>
</dbReference>
<dbReference type="Pfam" id="PF00126">
    <property type="entry name" value="HTH_1"/>
    <property type="match status" value="1"/>
</dbReference>
<proteinExistence type="inferred from homology"/>
<reference evidence="6 7" key="1">
    <citation type="submission" date="2014-08" db="EMBL/GenBank/DDBJ databases">
        <title>Genome sequences of NCPPB Pectobacterium isolates.</title>
        <authorList>
            <person name="Glover R.H."/>
            <person name="Sapp M."/>
            <person name="Elphinstone J."/>
        </authorList>
    </citation>
    <scope>NUCLEOTIDE SEQUENCE [LARGE SCALE GENOMIC DNA]</scope>
    <source>
        <strain evidence="6 7">NCPPB 2793</strain>
    </source>
</reference>
<dbReference type="InterPro" id="IPR036390">
    <property type="entry name" value="WH_DNA-bd_sf"/>
</dbReference>